<sequence>PQTDPENKGSDENEVEEKSNNKSDENLDNQANNDEDKLSDKNINKRKKNTIKNRALALNGLQTQASVILRSSNQKFLTAQVGDTVRVRVPDIDRGRMDYQNILAVIMDIDNDFYKLGTKYYQSAVHSKSICSVQRKIDIVNDVLSDKTMSLRQVSTAASKSGGQGYIRCNLKKKCNCKGAIP</sequence>
<dbReference type="AlphaFoldDB" id="A0A6G0TNX8"/>
<accession>A0A6G0TNX8</accession>
<organism evidence="2 3">
    <name type="scientific">Aphis glycines</name>
    <name type="common">Soybean aphid</name>
    <dbReference type="NCBI Taxonomy" id="307491"/>
    <lineage>
        <taxon>Eukaryota</taxon>
        <taxon>Metazoa</taxon>
        <taxon>Ecdysozoa</taxon>
        <taxon>Arthropoda</taxon>
        <taxon>Hexapoda</taxon>
        <taxon>Insecta</taxon>
        <taxon>Pterygota</taxon>
        <taxon>Neoptera</taxon>
        <taxon>Paraneoptera</taxon>
        <taxon>Hemiptera</taxon>
        <taxon>Sternorrhyncha</taxon>
        <taxon>Aphidomorpha</taxon>
        <taxon>Aphidoidea</taxon>
        <taxon>Aphididae</taxon>
        <taxon>Aphidini</taxon>
        <taxon>Aphis</taxon>
        <taxon>Aphis</taxon>
    </lineage>
</organism>
<evidence type="ECO:0000256" key="1">
    <source>
        <dbReference type="SAM" id="MobiDB-lite"/>
    </source>
</evidence>
<evidence type="ECO:0000313" key="3">
    <source>
        <dbReference type="Proteomes" id="UP000475862"/>
    </source>
</evidence>
<dbReference type="Proteomes" id="UP000475862">
    <property type="component" value="Unassembled WGS sequence"/>
</dbReference>
<comment type="caution">
    <text evidence="2">The sequence shown here is derived from an EMBL/GenBank/DDBJ whole genome shotgun (WGS) entry which is preliminary data.</text>
</comment>
<dbReference type="OrthoDB" id="6773637at2759"/>
<name>A0A6G0TNX8_APHGL</name>
<feature type="non-terminal residue" evidence="2">
    <location>
        <position position="1"/>
    </location>
</feature>
<proteinExistence type="predicted"/>
<feature type="region of interest" description="Disordered" evidence="1">
    <location>
        <begin position="1"/>
        <end position="46"/>
    </location>
</feature>
<feature type="compositionally biased region" description="Basic and acidic residues" evidence="1">
    <location>
        <begin position="34"/>
        <end position="43"/>
    </location>
</feature>
<feature type="compositionally biased region" description="Basic and acidic residues" evidence="1">
    <location>
        <begin position="1"/>
        <end position="25"/>
    </location>
</feature>
<evidence type="ECO:0000313" key="2">
    <source>
        <dbReference type="EMBL" id="KAE9536163.1"/>
    </source>
</evidence>
<protein>
    <submittedName>
        <fullName evidence="2">Uncharacterized protein</fullName>
    </submittedName>
</protein>
<gene>
    <name evidence="2" type="ORF">AGLY_007386</name>
</gene>
<keyword evidence="3" id="KW-1185">Reference proteome</keyword>
<dbReference type="EMBL" id="VYZN01000024">
    <property type="protein sequence ID" value="KAE9536163.1"/>
    <property type="molecule type" value="Genomic_DNA"/>
</dbReference>
<reference evidence="2 3" key="1">
    <citation type="submission" date="2019-08" db="EMBL/GenBank/DDBJ databases">
        <title>The genome of the soybean aphid Biotype 1, its phylome, world population structure and adaptation to the North American continent.</title>
        <authorList>
            <person name="Giordano R."/>
            <person name="Donthu R.K."/>
            <person name="Hernandez A.G."/>
            <person name="Wright C.L."/>
            <person name="Zimin A.V."/>
        </authorList>
    </citation>
    <scope>NUCLEOTIDE SEQUENCE [LARGE SCALE GENOMIC DNA]</scope>
    <source>
        <tissue evidence="2">Whole aphids</tissue>
    </source>
</reference>